<dbReference type="InterPro" id="IPR036910">
    <property type="entry name" value="HMG_box_dom_sf"/>
</dbReference>
<dbReference type="AlphaFoldDB" id="A0A068RJT4"/>
<keyword evidence="1 3" id="KW-0238">DNA-binding</keyword>
<evidence type="ECO:0000256" key="1">
    <source>
        <dbReference type="ARBA" id="ARBA00023125"/>
    </source>
</evidence>
<feature type="compositionally biased region" description="Acidic residues" evidence="4">
    <location>
        <begin position="260"/>
        <end position="286"/>
    </location>
</feature>
<keyword evidence="3" id="KW-0539">Nucleus</keyword>
<dbReference type="InterPro" id="IPR050140">
    <property type="entry name" value="SRY-related_HMG-box_TF-like"/>
</dbReference>
<feature type="compositionally biased region" description="Basic residues" evidence="4">
    <location>
        <begin position="235"/>
        <end position="255"/>
    </location>
</feature>
<keyword evidence="7" id="KW-1185">Reference proteome</keyword>
<dbReference type="STRING" id="1263082.A0A068RJT4"/>
<keyword evidence="2" id="KW-0804">Transcription</keyword>
<dbReference type="SUPFAM" id="SSF47095">
    <property type="entry name" value="HMG-box"/>
    <property type="match status" value="2"/>
</dbReference>
<feature type="domain" description="HMG box" evidence="5">
    <location>
        <begin position="494"/>
        <end position="562"/>
    </location>
</feature>
<feature type="domain" description="HMG box" evidence="5">
    <location>
        <begin position="426"/>
        <end position="493"/>
    </location>
</feature>
<proteinExistence type="predicted"/>
<evidence type="ECO:0000256" key="4">
    <source>
        <dbReference type="SAM" id="MobiDB-lite"/>
    </source>
</evidence>
<dbReference type="Pfam" id="PF00505">
    <property type="entry name" value="HMG_box"/>
    <property type="match status" value="2"/>
</dbReference>
<dbReference type="GO" id="GO:0005634">
    <property type="term" value="C:nucleus"/>
    <property type="evidence" value="ECO:0007669"/>
    <property type="project" value="UniProtKB-UniRule"/>
</dbReference>
<dbReference type="Gene3D" id="1.10.30.10">
    <property type="entry name" value="High mobility group box domain"/>
    <property type="match status" value="2"/>
</dbReference>
<dbReference type="PROSITE" id="PS50118">
    <property type="entry name" value="HMG_BOX_2"/>
    <property type="match status" value="2"/>
</dbReference>
<feature type="DNA-binding region" description="HMG box" evidence="3">
    <location>
        <begin position="426"/>
        <end position="493"/>
    </location>
</feature>
<reference evidence="6" key="1">
    <citation type="submission" date="2013-08" db="EMBL/GenBank/DDBJ databases">
        <title>Gene expansion shapes genome architecture in the human pathogen Lichtheimia corymbifera: an evolutionary genomics analysis in the ancient terrestrial Mucorales (Mucoromycotina).</title>
        <authorList>
            <person name="Schwartze V.U."/>
            <person name="Winter S."/>
            <person name="Shelest E."/>
            <person name="Marcet-Houben M."/>
            <person name="Horn F."/>
            <person name="Wehner S."/>
            <person name="Hoffmann K."/>
            <person name="Riege K."/>
            <person name="Sammeth M."/>
            <person name="Nowrousian M."/>
            <person name="Valiante V."/>
            <person name="Linde J."/>
            <person name="Jacobsen I.D."/>
            <person name="Marz M."/>
            <person name="Brakhage A.A."/>
            <person name="Gabaldon T."/>
            <person name="Bocker S."/>
            <person name="Voigt K."/>
        </authorList>
    </citation>
    <scope>NUCLEOTIDE SEQUENCE [LARGE SCALE GENOMIC DNA]</scope>
    <source>
        <strain evidence="6">FSU 9682</strain>
    </source>
</reference>
<dbReference type="EMBL" id="CBTN010000006">
    <property type="protein sequence ID" value="CDH50249.1"/>
    <property type="molecule type" value="Genomic_DNA"/>
</dbReference>
<evidence type="ECO:0000256" key="2">
    <source>
        <dbReference type="ARBA" id="ARBA00023163"/>
    </source>
</evidence>
<dbReference type="PANTHER" id="PTHR10270:SF161">
    <property type="entry name" value="SEX-DETERMINING REGION Y PROTEIN"/>
    <property type="match status" value="1"/>
</dbReference>
<sequence>MPTCPRCQSTNILLNSASQGQCRNCRTRFTIRHERREWDDHSQPAGQSKKDGKRVMYKADKENARFTANKRGRFEDDNDTGLALTEEMPSTSSTFNTHKPMLFSLSSKTNHSTKDINNGRRRLSEQEEEEDDAEDDLLAKVEREELDMIDNDDDDDDDDTQDSDSLLQHFTKRFAKPATYKATGASIDFDEEDDDDMIDEDVSYLGINDSRNTHATSSRMANHNDDLYTWDLPIKKRRNHSRMKKQTHPSQRPRLHRYDDDSESDFQPEEDDDEENDEMLDTEDEESQPKRPVAPRYLHTQSPAFKRPLVGASTKLDDTEYYAAPPVKRKQKRANKTTDAKRAKKPKPITPDSVSVDVVSKVKKGKGKALRPDPMFSDEEDYIASDYEQTSFVDEQSQMSSQAPKEPEDPEKAKYTRKYVHNVPRPGNKYNPFFLFNTAMRKEIIATEALSNKEVSQKISQMWRDLPEEEKQKYRDECKRLKEEFYDTHREKKPKLPPNSFVLYSREMYPKLKAENPDLKFQDINAIVSRKWKELDEASKNVYKDRSLEARQKFMEENPEYYKSFVENNTKKAQLTKKTNKEKLLAMAEWYDKH</sequence>
<dbReference type="SMART" id="SM00398">
    <property type="entry name" value="HMG"/>
    <property type="match status" value="2"/>
</dbReference>
<evidence type="ECO:0000259" key="5">
    <source>
        <dbReference type="PROSITE" id="PS50118"/>
    </source>
</evidence>
<dbReference type="GO" id="GO:0001228">
    <property type="term" value="F:DNA-binding transcription activator activity, RNA polymerase II-specific"/>
    <property type="evidence" value="ECO:0007669"/>
    <property type="project" value="TreeGrafter"/>
</dbReference>
<feature type="DNA-binding region" description="HMG box" evidence="3">
    <location>
        <begin position="494"/>
        <end position="562"/>
    </location>
</feature>
<feature type="region of interest" description="Disordered" evidence="4">
    <location>
        <begin position="235"/>
        <end position="356"/>
    </location>
</feature>
<accession>A0A068RJT4</accession>
<dbReference type="CDD" id="cd00084">
    <property type="entry name" value="HMG-box_SF"/>
    <property type="match status" value="2"/>
</dbReference>
<dbReference type="InterPro" id="IPR009071">
    <property type="entry name" value="HMG_box_dom"/>
</dbReference>
<feature type="compositionally biased region" description="Basic and acidic residues" evidence="4">
    <location>
        <begin position="112"/>
        <end position="125"/>
    </location>
</feature>
<feature type="region of interest" description="Disordered" evidence="4">
    <location>
        <begin position="36"/>
        <end position="78"/>
    </location>
</feature>
<evidence type="ECO:0000313" key="6">
    <source>
        <dbReference type="EMBL" id="CDH50249.1"/>
    </source>
</evidence>
<dbReference type="GO" id="GO:0000978">
    <property type="term" value="F:RNA polymerase II cis-regulatory region sequence-specific DNA binding"/>
    <property type="evidence" value="ECO:0007669"/>
    <property type="project" value="TreeGrafter"/>
</dbReference>
<feature type="compositionally biased region" description="Basic and acidic residues" evidence="4">
    <location>
        <begin position="36"/>
        <end position="64"/>
    </location>
</feature>
<protein>
    <recommendedName>
        <fullName evidence="5">HMG box domain-containing protein</fullName>
    </recommendedName>
</protein>
<name>A0A068RJT4_9FUNG</name>
<comment type="caution">
    <text evidence="6">The sequence shown here is derived from an EMBL/GenBank/DDBJ whole genome shotgun (WGS) entry which is preliminary data.</text>
</comment>
<dbReference type="VEuPathDB" id="FungiDB:LCOR_01966.1"/>
<feature type="region of interest" description="Disordered" evidence="4">
    <location>
        <begin position="103"/>
        <end position="136"/>
    </location>
</feature>
<dbReference type="GO" id="GO:0030154">
    <property type="term" value="P:cell differentiation"/>
    <property type="evidence" value="ECO:0007669"/>
    <property type="project" value="TreeGrafter"/>
</dbReference>
<dbReference type="PANTHER" id="PTHR10270">
    <property type="entry name" value="SOX TRANSCRIPTION FACTOR"/>
    <property type="match status" value="1"/>
</dbReference>
<gene>
    <name evidence="6" type="ORF">LCOR_01966.1</name>
</gene>
<feature type="region of interest" description="Disordered" evidence="4">
    <location>
        <begin position="388"/>
        <end position="415"/>
    </location>
</feature>
<evidence type="ECO:0000256" key="3">
    <source>
        <dbReference type="PROSITE-ProRule" id="PRU00267"/>
    </source>
</evidence>
<feature type="compositionally biased region" description="Acidic residues" evidence="4">
    <location>
        <begin position="126"/>
        <end position="136"/>
    </location>
</feature>
<dbReference type="Proteomes" id="UP000027586">
    <property type="component" value="Unassembled WGS sequence"/>
</dbReference>
<organism evidence="6 7">
    <name type="scientific">Lichtheimia corymbifera JMRC:FSU:9682</name>
    <dbReference type="NCBI Taxonomy" id="1263082"/>
    <lineage>
        <taxon>Eukaryota</taxon>
        <taxon>Fungi</taxon>
        <taxon>Fungi incertae sedis</taxon>
        <taxon>Mucoromycota</taxon>
        <taxon>Mucoromycotina</taxon>
        <taxon>Mucoromycetes</taxon>
        <taxon>Mucorales</taxon>
        <taxon>Lichtheimiaceae</taxon>
        <taxon>Lichtheimia</taxon>
    </lineage>
</organism>
<evidence type="ECO:0000313" key="7">
    <source>
        <dbReference type="Proteomes" id="UP000027586"/>
    </source>
</evidence>
<dbReference type="OrthoDB" id="2280359at2759"/>
<feature type="compositionally biased region" description="Basic and acidic residues" evidence="4">
    <location>
        <begin position="405"/>
        <end position="414"/>
    </location>
</feature>
<feature type="compositionally biased region" description="Polar residues" evidence="4">
    <location>
        <begin position="388"/>
        <end position="403"/>
    </location>
</feature>